<dbReference type="HOGENOM" id="CLU_105945_0_2_1"/>
<evidence type="ECO:0000313" key="10">
    <source>
        <dbReference type="EMBL" id="EGV63531.1"/>
    </source>
</evidence>
<evidence type="ECO:0000256" key="6">
    <source>
        <dbReference type="ARBA" id="ARBA00054677"/>
    </source>
</evidence>
<accession>G3B6Y8</accession>
<dbReference type="AlphaFoldDB" id="G3B6Y8"/>
<evidence type="ECO:0000256" key="5">
    <source>
        <dbReference type="ARBA" id="ARBA00023140"/>
    </source>
</evidence>
<dbReference type="STRING" id="590646.G3B6Y8"/>
<evidence type="ECO:0000256" key="4">
    <source>
        <dbReference type="ARBA" id="ARBA00023121"/>
    </source>
</evidence>
<dbReference type="InterPro" id="IPR036527">
    <property type="entry name" value="SCP2_sterol-bd_dom_sf"/>
</dbReference>
<comment type="pathway">
    <text evidence="2">Lipid metabolism; fatty acid metabolism.</text>
</comment>
<dbReference type="FunFam" id="3.30.1050.10:FF:000001">
    <property type="entry name" value="Putative Non-specific lipid-transfer protein"/>
    <property type="match status" value="1"/>
</dbReference>
<gene>
    <name evidence="10" type="ORF">CANTEDRAFT_114361</name>
</gene>
<protein>
    <recommendedName>
        <fullName evidence="7">Oleate-induced peroxisomal protein POX18</fullName>
    </recommendedName>
    <alternativeName>
        <fullName evidence="8">Lipid-transfer protein</fullName>
    </alternativeName>
</protein>
<evidence type="ECO:0000256" key="3">
    <source>
        <dbReference type="ARBA" id="ARBA00011245"/>
    </source>
</evidence>
<reference evidence="10 11" key="1">
    <citation type="journal article" date="2011" name="Proc. Natl. Acad. Sci. U.S.A.">
        <title>Comparative genomics of xylose-fermenting fungi for enhanced biofuel production.</title>
        <authorList>
            <person name="Wohlbach D.J."/>
            <person name="Kuo A."/>
            <person name="Sato T.K."/>
            <person name="Potts K.M."/>
            <person name="Salamov A.A."/>
            <person name="LaButti K.M."/>
            <person name="Sun H."/>
            <person name="Clum A."/>
            <person name="Pangilinan J.L."/>
            <person name="Lindquist E.A."/>
            <person name="Lucas S."/>
            <person name="Lapidus A."/>
            <person name="Jin M."/>
            <person name="Gunawan C."/>
            <person name="Balan V."/>
            <person name="Dale B.E."/>
            <person name="Jeffries T.W."/>
            <person name="Zinkel R."/>
            <person name="Barry K.W."/>
            <person name="Grigoriev I.V."/>
            <person name="Gasch A.P."/>
        </authorList>
    </citation>
    <scope>NUCLEOTIDE SEQUENCE [LARGE SCALE GENOMIC DNA]</scope>
    <source>
        <strain evidence="10">ATCC 10573</strain>
        <strain evidence="11">ATCC 10573 / BCRC 21748 / CBS 615 / JCM 9827 / NBRC 10315 / NRRL Y-1498 / VKM Y-70</strain>
    </source>
</reference>
<keyword evidence="5" id="KW-0576">Peroxisome</keyword>
<dbReference type="GO" id="GO:0008289">
    <property type="term" value="F:lipid binding"/>
    <property type="evidence" value="ECO:0007669"/>
    <property type="project" value="UniProtKB-KW"/>
</dbReference>
<evidence type="ECO:0000256" key="2">
    <source>
        <dbReference type="ARBA" id="ARBA00004872"/>
    </source>
</evidence>
<dbReference type="GO" id="GO:0005829">
    <property type="term" value="C:cytosol"/>
    <property type="evidence" value="ECO:0007669"/>
    <property type="project" value="TreeGrafter"/>
</dbReference>
<evidence type="ECO:0000256" key="7">
    <source>
        <dbReference type="ARBA" id="ARBA00073718"/>
    </source>
</evidence>
<dbReference type="OrthoDB" id="10265837at2759"/>
<dbReference type="Gene3D" id="3.30.1050.10">
    <property type="entry name" value="SCP2 sterol-binding domain"/>
    <property type="match status" value="1"/>
</dbReference>
<keyword evidence="4" id="KW-0446">Lipid-binding</keyword>
<dbReference type="EMBL" id="GL996524">
    <property type="protein sequence ID" value="EGV63530.1"/>
    <property type="molecule type" value="Genomic_DNA"/>
</dbReference>
<keyword evidence="11" id="KW-1185">Reference proteome</keyword>
<evidence type="ECO:0000259" key="9">
    <source>
        <dbReference type="Pfam" id="PF02036"/>
    </source>
</evidence>
<dbReference type="PANTHER" id="PTHR10094:SF25">
    <property type="entry name" value="SCP2 STEROL-BINDING DOMAIN-CONTAINING PROTEIN 1"/>
    <property type="match status" value="1"/>
</dbReference>
<comment type="function">
    <text evidence="6">Is involved in beta-oxidation of long-chain fatty acids. Its exact function is unknown, but possesses a nonspecific lipid-transfer activity, despite the absence of a cysteine residue thought to be essential for the activity of its mammalian counterparts.</text>
</comment>
<comment type="subunit">
    <text evidence="3">Monomer.</text>
</comment>
<dbReference type="eggNOG" id="ENOG502S8FH">
    <property type="taxonomic scope" value="Eukaryota"/>
</dbReference>
<sequence>MSVTADGFDASPFLQQLADGLSDAATAKKAVSGVKAAIVFTLKNKGGKEQSWFLDLKNKGTIEKVDKPPKNDVQLILKDADFVKLADGKANGQKLFMNGKLKIKGNMMKATSIETVFKSLDPRPKL</sequence>
<comment type="subcellular location">
    <subcellularLocation>
        <location evidence="1">Peroxisome</location>
    </subcellularLocation>
</comment>
<evidence type="ECO:0000313" key="11">
    <source>
        <dbReference type="Proteomes" id="UP000000707"/>
    </source>
</evidence>
<name>G3B6Y8_CANTC</name>
<dbReference type="Pfam" id="PF02036">
    <property type="entry name" value="SCP2"/>
    <property type="match status" value="1"/>
</dbReference>
<dbReference type="PANTHER" id="PTHR10094">
    <property type="entry name" value="STEROL CARRIER PROTEIN 2 SCP-2 FAMILY PROTEIN"/>
    <property type="match status" value="1"/>
</dbReference>
<organism evidence="11">
    <name type="scientific">Candida tenuis (strain ATCC 10573 / BCRC 21748 / CBS 615 / JCM 9827 / NBRC 10315 / NRRL Y-1498 / VKM Y-70)</name>
    <name type="common">Yeast</name>
    <name type="synonym">Yamadazyma tenuis</name>
    <dbReference type="NCBI Taxonomy" id="590646"/>
    <lineage>
        <taxon>Eukaryota</taxon>
        <taxon>Fungi</taxon>
        <taxon>Dikarya</taxon>
        <taxon>Ascomycota</taxon>
        <taxon>Saccharomycotina</taxon>
        <taxon>Pichiomycetes</taxon>
        <taxon>Debaryomycetaceae</taxon>
        <taxon>Yamadazyma</taxon>
    </lineage>
</organism>
<evidence type="ECO:0000256" key="1">
    <source>
        <dbReference type="ARBA" id="ARBA00004275"/>
    </source>
</evidence>
<dbReference type="EMBL" id="GL996524">
    <property type="protein sequence ID" value="EGV63531.1"/>
    <property type="molecule type" value="Genomic_DNA"/>
</dbReference>
<dbReference type="Proteomes" id="UP000000707">
    <property type="component" value="Unassembled WGS sequence"/>
</dbReference>
<dbReference type="InterPro" id="IPR003033">
    <property type="entry name" value="SCP2_sterol-bd_dom"/>
</dbReference>
<dbReference type="SUPFAM" id="SSF55718">
    <property type="entry name" value="SCP-like"/>
    <property type="match status" value="1"/>
</dbReference>
<feature type="domain" description="SCP2" evidence="9">
    <location>
        <begin position="16"/>
        <end position="118"/>
    </location>
</feature>
<evidence type="ECO:0000256" key="8">
    <source>
        <dbReference type="ARBA" id="ARBA00078512"/>
    </source>
</evidence>
<dbReference type="GO" id="GO:0005777">
    <property type="term" value="C:peroxisome"/>
    <property type="evidence" value="ECO:0007669"/>
    <property type="project" value="UniProtKB-SubCell"/>
</dbReference>
<proteinExistence type="predicted"/>